<evidence type="ECO:0000313" key="5">
    <source>
        <dbReference type="EMBL" id="KAF2409695.1"/>
    </source>
</evidence>
<keyword evidence="3" id="KW-0238">DNA-binding</keyword>
<keyword evidence="2" id="KW-0680">Restriction system</keyword>
<feature type="domain" description="Type I restriction modification DNA specificity" evidence="4">
    <location>
        <begin position="3"/>
        <end position="166"/>
    </location>
</feature>
<dbReference type="EMBL" id="LT629704">
    <property type="protein sequence ID" value="SDM89895.1"/>
    <property type="molecule type" value="Genomic_DNA"/>
</dbReference>
<evidence type="ECO:0000256" key="1">
    <source>
        <dbReference type="ARBA" id="ARBA00010923"/>
    </source>
</evidence>
<dbReference type="GO" id="GO:0003677">
    <property type="term" value="F:DNA binding"/>
    <property type="evidence" value="ECO:0007669"/>
    <property type="project" value="UniProtKB-KW"/>
</dbReference>
<evidence type="ECO:0000313" key="6">
    <source>
        <dbReference type="EMBL" id="SDM89895.1"/>
    </source>
</evidence>
<dbReference type="InterPro" id="IPR044946">
    <property type="entry name" value="Restrct_endonuc_typeI_TRD_sf"/>
</dbReference>
<evidence type="ECO:0000256" key="2">
    <source>
        <dbReference type="ARBA" id="ARBA00022747"/>
    </source>
</evidence>
<dbReference type="InterPro" id="IPR052021">
    <property type="entry name" value="Type-I_RS_S_subunit"/>
</dbReference>
<dbReference type="EMBL" id="JXDI01000001">
    <property type="protein sequence ID" value="KAF2409695.1"/>
    <property type="molecule type" value="Genomic_DNA"/>
</dbReference>
<dbReference type="Proteomes" id="UP000182470">
    <property type="component" value="Chromosome I"/>
</dbReference>
<dbReference type="OrthoDB" id="7030129at2"/>
<evidence type="ECO:0000313" key="7">
    <source>
        <dbReference type="Proteomes" id="UP000182470"/>
    </source>
</evidence>
<sequence>MKIEKLSDVMAVRAGHTFRGKAEDENRSDGYRVVQIKDIREEGVDFAALPFAAVESGKAKNILKSGDILIPLRGNRIEASLLTLPDALSIITTNQVAILSAPRADVNPAYICWYLNSVEGRSQISRLKAGSVVANIGLKELSSLPVPMPVPNIQVKIAEAYKNWVSQQQILNLLIENGEELLDVFCTELLRENL</sequence>
<evidence type="ECO:0000313" key="8">
    <source>
        <dbReference type="Proteomes" id="UP000748067"/>
    </source>
</evidence>
<dbReference type="PANTHER" id="PTHR30408:SF12">
    <property type="entry name" value="TYPE I RESTRICTION ENZYME MJAVIII SPECIFICITY SUBUNIT"/>
    <property type="match status" value="1"/>
</dbReference>
<dbReference type="GO" id="GO:0009307">
    <property type="term" value="P:DNA restriction-modification system"/>
    <property type="evidence" value="ECO:0007669"/>
    <property type="project" value="UniProtKB-KW"/>
</dbReference>
<comment type="similarity">
    <text evidence="1">Belongs to the type-I restriction system S methylase family.</text>
</comment>
<evidence type="ECO:0000259" key="4">
    <source>
        <dbReference type="Pfam" id="PF01420"/>
    </source>
</evidence>
<dbReference type="CDD" id="cd16961">
    <property type="entry name" value="RMtype1_S_TRD-CR_like"/>
    <property type="match status" value="1"/>
</dbReference>
<evidence type="ECO:0000256" key="3">
    <source>
        <dbReference type="ARBA" id="ARBA00023125"/>
    </source>
</evidence>
<dbReference type="PANTHER" id="PTHR30408">
    <property type="entry name" value="TYPE-1 RESTRICTION ENZYME ECOKI SPECIFICITY PROTEIN"/>
    <property type="match status" value="1"/>
</dbReference>
<organism evidence="6 7">
    <name type="scientific">Pseudomonas antarctica</name>
    <dbReference type="NCBI Taxonomy" id="219572"/>
    <lineage>
        <taxon>Bacteria</taxon>
        <taxon>Pseudomonadati</taxon>
        <taxon>Pseudomonadota</taxon>
        <taxon>Gammaproteobacteria</taxon>
        <taxon>Pseudomonadales</taxon>
        <taxon>Pseudomonadaceae</taxon>
        <taxon>Pseudomonas</taxon>
    </lineage>
</organism>
<proteinExistence type="inferred from homology"/>
<dbReference type="SUPFAM" id="SSF116734">
    <property type="entry name" value="DNA methylase specificity domain"/>
    <property type="match status" value="1"/>
</dbReference>
<reference evidence="5 8" key="1">
    <citation type="submission" date="2015-01" db="EMBL/GenBank/DDBJ databases">
        <title>Genome Sequence of Pseudomonas antarctica CMS 35.</title>
        <authorList>
            <person name="Voget S."/>
            <person name="Chow J."/>
            <person name="Daniel R."/>
            <person name="Streit W."/>
        </authorList>
    </citation>
    <scope>NUCLEOTIDE SEQUENCE [LARGE SCALE GENOMIC DNA]</scope>
    <source>
        <strain evidence="5 8">CMS 35</strain>
    </source>
</reference>
<dbReference type="InterPro" id="IPR000055">
    <property type="entry name" value="Restrct_endonuc_typeI_TRD"/>
</dbReference>
<protein>
    <submittedName>
        <fullName evidence="5">EcoKI restriction-modification system protein HsdS</fullName>
    </submittedName>
    <submittedName>
        <fullName evidence="6">Type I restriction modification DNA specificity domain-containing protein</fullName>
    </submittedName>
</protein>
<dbReference type="Proteomes" id="UP000748067">
    <property type="component" value="Unassembled WGS sequence"/>
</dbReference>
<reference evidence="6 7" key="2">
    <citation type="submission" date="2016-10" db="EMBL/GenBank/DDBJ databases">
        <authorList>
            <person name="de Groot N.N."/>
        </authorList>
    </citation>
    <scope>NUCLEOTIDE SEQUENCE [LARGE SCALE GENOMIC DNA]</scope>
    <source>
        <strain evidence="6 7">BS2772</strain>
    </source>
</reference>
<dbReference type="Gene3D" id="3.90.220.20">
    <property type="entry name" value="DNA methylase specificity domains"/>
    <property type="match status" value="1"/>
</dbReference>
<dbReference type="AlphaFoldDB" id="A0A1G9X0M6"/>
<accession>A0A1G9X0M6</accession>
<dbReference type="Pfam" id="PF01420">
    <property type="entry name" value="Methylase_S"/>
    <property type="match status" value="1"/>
</dbReference>
<keyword evidence="8" id="KW-1185">Reference proteome</keyword>
<name>A0A1G9X0M6_9PSED</name>
<gene>
    <name evidence="5" type="ORF">PSAN_21100</name>
    <name evidence="6" type="ORF">SAMN04490179_1482</name>
</gene>
<dbReference type="RefSeq" id="WP_130908745.1">
    <property type="nucleotide sequence ID" value="NZ_JXDI01000001.1"/>
</dbReference>